<gene>
    <name evidence="4" type="ORF">SAMN04244579_03970</name>
</gene>
<protein>
    <submittedName>
        <fullName evidence="4">Uncharacterized conserved protein YcfJ, contains glycine zipper 2TM domain</fullName>
    </submittedName>
</protein>
<name>A0A1H6XZ06_9GAMM</name>
<keyword evidence="2" id="KW-0472">Membrane</keyword>
<evidence type="ECO:0000259" key="3">
    <source>
        <dbReference type="Pfam" id="PF05433"/>
    </source>
</evidence>
<reference evidence="4 5" key="1">
    <citation type="submission" date="2016-10" db="EMBL/GenBank/DDBJ databases">
        <authorList>
            <person name="de Groot N.N."/>
        </authorList>
    </citation>
    <scope>NUCLEOTIDE SEQUENCE [LARGE SCALE GENOMIC DNA]</scope>
    <source>
        <strain evidence="4 5">DSM 1041</strain>
    </source>
</reference>
<dbReference type="Pfam" id="PF05433">
    <property type="entry name" value="Rick_17kDa_Anti"/>
    <property type="match status" value="1"/>
</dbReference>
<feature type="domain" description="Glycine zipper 2TM" evidence="3">
    <location>
        <begin position="72"/>
        <end position="113"/>
    </location>
</feature>
<comment type="subcellular location">
    <subcellularLocation>
        <location evidence="1">Membrane</location>
    </subcellularLocation>
</comment>
<evidence type="ECO:0000313" key="5">
    <source>
        <dbReference type="Proteomes" id="UP000199005"/>
    </source>
</evidence>
<dbReference type="AlphaFoldDB" id="A0A1H6XZ06"/>
<sequence length="193" mass="20073">MSKAMIVGVVLGAVGLMASGVVSAYPLDEREPEYADVLAVQPIRDDGGAPREACREVEVSRPAQVADQHQIAGTLIGAVAGGLLGSQIGSGGGKKLAAVAGAVAGGYAGNKIQETMQARNTQAGPETRCDSVADGDDGVVGYDVKYRLGQEVGWVRMDHQPGARIPVRNGRLLLTREETSAVSFQVDKRLCLS</sequence>
<dbReference type="InterPro" id="IPR008816">
    <property type="entry name" value="Gly_zipper_2TM_dom"/>
</dbReference>
<dbReference type="RefSeq" id="WP_090902325.1">
    <property type="nucleotide sequence ID" value="NZ_FNYO01000073.1"/>
</dbReference>
<dbReference type="PANTHER" id="PTHR35603:SF2">
    <property type="entry name" value="OUTER MEMBRANE LIPOPROTEIN"/>
    <property type="match status" value="1"/>
</dbReference>
<evidence type="ECO:0000256" key="2">
    <source>
        <dbReference type="ARBA" id="ARBA00023136"/>
    </source>
</evidence>
<dbReference type="GO" id="GO:0019867">
    <property type="term" value="C:outer membrane"/>
    <property type="evidence" value="ECO:0007669"/>
    <property type="project" value="InterPro"/>
</dbReference>
<dbReference type="PANTHER" id="PTHR35603">
    <property type="match status" value="1"/>
</dbReference>
<dbReference type="EMBL" id="FNYO01000073">
    <property type="protein sequence ID" value="SEJ33416.1"/>
    <property type="molecule type" value="Genomic_DNA"/>
</dbReference>
<accession>A0A1H6XZ06</accession>
<proteinExistence type="predicted"/>
<evidence type="ECO:0000256" key="1">
    <source>
        <dbReference type="ARBA" id="ARBA00004370"/>
    </source>
</evidence>
<dbReference type="InterPro" id="IPR051407">
    <property type="entry name" value="Bact_OM_lipoprot/Surf_antigen"/>
</dbReference>
<evidence type="ECO:0000313" key="4">
    <source>
        <dbReference type="EMBL" id="SEJ33416.1"/>
    </source>
</evidence>
<dbReference type="NCBIfam" id="NF008437">
    <property type="entry name" value="PRK11280.1"/>
    <property type="match status" value="1"/>
</dbReference>
<organism evidence="4 5">
    <name type="scientific">Azotobacter beijerinckii</name>
    <dbReference type="NCBI Taxonomy" id="170623"/>
    <lineage>
        <taxon>Bacteria</taxon>
        <taxon>Pseudomonadati</taxon>
        <taxon>Pseudomonadota</taxon>
        <taxon>Gammaproteobacteria</taxon>
        <taxon>Pseudomonadales</taxon>
        <taxon>Pseudomonadaceae</taxon>
        <taxon>Azotobacter</taxon>
    </lineage>
</organism>
<dbReference type="Proteomes" id="UP000199005">
    <property type="component" value="Unassembled WGS sequence"/>
</dbReference>
<dbReference type="STRING" id="170623.SAMN04244579_03970"/>